<dbReference type="EMBL" id="CAAALY010014077">
    <property type="protein sequence ID" value="VEL12197.1"/>
    <property type="molecule type" value="Genomic_DNA"/>
</dbReference>
<protein>
    <submittedName>
        <fullName evidence="1">Uncharacterized protein</fullName>
    </submittedName>
</protein>
<reference evidence="1" key="1">
    <citation type="submission" date="2018-11" db="EMBL/GenBank/DDBJ databases">
        <authorList>
            <consortium name="Pathogen Informatics"/>
        </authorList>
    </citation>
    <scope>NUCLEOTIDE SEQUENCE</scope>
</reference>
<dbReference type="AlphaFoldDB" id="A0A3S4ZIC2"/>
<comment type="caution">
    <text evidence="1">The sequence shown here is derived from an EMBL/GenBank/DDBJ whole genome shotgun (WGS) entry which is preliminary data.</text>
</comment>
<keyword evidence="2" id="KW-1185">Reference proteome</keyword>
<organism evidence="1 2">
    <name type="scientific">Protopolystoma xenopodis</name>
    <dbReference type="NCBI Taxonomy" id="117903"/>
    <lineage>
        <taxon>Eukaryota</taxon>
        <taxon>Metazoa</taxon>
        <taxon>Spiralia</taxon>
        <taxon>Lophotrochozoa</taxon>
        <taxon>Platyhelminthes</taxon>
        <taxon>Monogenea</taxon>
        <taxon>Polyopisthocotylea</taxon>
        <taxon>Polystomatidea</taxon>
        <taxon>Polystomatidae</taxon>
        <taxon>Protopolystoma</taxon>
    </lineage>
</organism>
<name>A0A3S4ZIC2_9PLAT</name>
<proteinExistence type="predicted"/>
<evidence type="ECO:0000313" key="2">
    <source>
        <dbReference type="Proteomes" id="UP000784294"/>
    </source>
</evidence>
<sequence>MGLEIEYYPGIRLLSEQFLLERLSRANRLSSQESRSASETLCNVPSSVFSAVAFVISSIGTLAGFIPKRFAGIVIERRHCYSLSKGVAFTCHSVLTMAPLTDDTDYDAGETFGN</sequence>
<accession>A0A3S4ZIC2</accession>
<evidence type="ECO:0000313" key="1">
    <source>
        <dbReference type="EMBL" id="VEL12197.1"/>
    </source>
</evidence>
<dbReference type="Proteomes" id="UP000784294">
    <property type="component" value="Unassembled WGS sequence"/>
</dbReference>
<gene>
    <name evidence="1" type="ORF">PXEA_LOCUS5637</name>
</gene>